<gene>
    <name evidence="1" type="ORF">QR721_04965</name>
</gene>
<accession>A0ABY9KXP0</accession>
<name>A0ABY9KXP0_9BACI</name>
<reference evidence="1" key="1">
    <citation type="submission" date="2023-06" db="EMBL/GenBank/DDBJ databases">
        <title>A Treasure from Seagulls: Isolation and Description of Aciduricobacillus qingdaonensis gen. nov., sp. nov., a Rare Obligately Uric Acid-utilizing Member in the Family Bacillaceae.</title>
        <authorList>
            <person name="Liu W."/>
            <person name="Wang B."/>
        </authorList>
    </citation>
    <scope>NUCLEOTIDE SEQUENCE</scope>
    <source>
        <strain evidence="1">44XB</strain>
    </source>
</reference>
<dbReference type="EMBL" id="CP129113">
    <property type="protein sequence ID" value="WLV25560.1"/>
    <property type="molecule type" value="Genomic_DNA"/>
</dbReference>
<organism evidence="1 2">
    <name type="scientific">Aciduricibacillus chroicocephali</name>
    <dbReference type="NCBI Taxonomy" id="3054939"/>
    <lineage>
        <taxon>Bacteria</taxon>
        <taxon>Bacillati</taxon>
        <taxon>Bacillota</taxon>
        <taxon>Bacilli</taxon>
        <taxon>Bacillales</taxon>
        <taxon>Bacillaceae</taxon>
        <taxon>Aciduricibacillus</taxon>
    </lineage>
</organism>
<sequence>MGYIAPVTNYQYADYQKRVTAEKRDPIHIEKPFKVVLETQYEETYDSETKVRNEHRLESSEKRNPYTFGQYEPSYYNNAAVAAVTGKGQLFSGMV</sequence>
<protein>
    <submittedName>
        <fullName evidence="1">Uncharacterized protein</fullName>
    </submittedName>
</protein>
<dbReference type="RefSeq" id="WP_348029351.1">
    <property type="nucleotide sequence ID" value="NZ_CP129113.1"/>
</dbReference>
<dbReference type="Proteomes" id="UP001180087">
    <property type="component" value="Chromosome"/>
</dbReference>
<evidence type="ECO:0000313" key="2">
    <source>
        <dbReference type="Proteomes" id="UP001180087"/>
    </source>
</evidence>
<proteinExistence type="predicted"/>
<evidence type="ECO:0000313" key="1">
    <source>
        <dbReference type="EMBL" id="WLV25560.1"/>
    </source>
</evidence>
<keyword evidence="2" id="KW-1185">Reference proteome</keyword>